<name>A0ABW0Z5R5_9ACTN</name>
<evidence type="ECO:0000256" key="2">
    <source>
        <dbReference type="ARBA" id="ARBA00023172"/>
    </source>
</evidence>
<dbReference type="Proteomes" id="UP001596083">
    <property type="component" value="Unassembled WGS sequence"/>
</dbReference>
<dbReference type="Pfam" id="PF02899">
    <property type="entry name" value="Phage_int_SAM_1"/>
    <property type="match status" value="1"/>
</dbReference>
<reference evidence="6" key="1">
    <citation type="journal article" date="2019" name="Int. J. Syst. Evol. Microbiol.">
        <title>The Global Catalogue of Microorganisms (GCM) 10K type strain sequencing project: providing services to taxonomists for standard genome sequencing and annotation.</title>
        <authorList>
            <consortium name="The Broad Institute Genomics Platform"/>
            <consortium name="The Broad Institute Genome Sequencing Center for Infectious Disease"/>
            <person name="Wu L."/>
            <person name="Ma J."/>
        </authorList>
    </citation>
    <scope>NUCLEOTIDE SEQUENCE [LARGE SCALE GENOMIC DNA]</scope>
    <source>
        <strain evidence="6">CGMCC 4.7304</strain>
    </source>
</reference>
<gene>
    <name evidence="5" type="ORF">ACFP1Z_28740</name>
</gene>
<keyword evidence="2" id="KW-0233">DNA recombination</keyword>
<dbReference type="InterPro" id="IPR044068">
    <property type="entry name" value="CB"/>
</dbReference>
<protein>
    <submittedName>
        <fullName evidence="5">Site-specific integrase</fullName>
    </submittedName>
</protein>
<comment type="caution">
    <text evidence="5">The sequence shown here is derived from an EMBL/GenBank/DDBJ whole genome shotgun (WGS) entry which is preliminary data.</text>
</comment>
<dbReference type="InterPro" id="IPR010998">
    <property type="entry name" value="Integrase_recombinase_N"/>
</dbReference>
<dbReference type="Gene3D" id="1.10.443.10">
    <property type="entry name" value="Intergrase catalytic core"/>
    <property type="match status" value="1"/>
</dbReference>
<dbReference type="InterPro" id="IPR011010">
    <property type="entry name" value="DNA_brk_join_enz"/>
</dbReference>
<evidence type="ECO:0000313" key="5">
    <source>
        <dbReference type="EMBL" id="MFC5724161.1"/>
    </source>
</evidence>
<proteinExistence type="predicted"/>
<keyword evidence="1 3" id="KW-0238">DNA-binding</keyword>
<keyword evidence="6" id="KW-1185">Reference proteome</keyword>
<dbReference type="InterPro" id="IPR004107">
    <property type="entry name" value="Integrase_SAM-like_N"/>
</dbReference>
<evidence type="ECO:0000256" key="3">
    <source>
        <dbReference type="PROSITE-ProRule" id="PRU01248"/>
    </source>
</evidence>
<evidence type="ECO:0000256" key="1">
    <source>
        <dbReference type="ARBA" id="ARBA00023125"/>
    </source>
</evidence>
<evidence type="ECO:0000313" key="6">
    <source>
        <dbReference type="Proteomes" id="UP001596083"/>
    </source>
</evidence>
<evidence type="ECO:0000259" key="4">
    <source>
        <dbReference type="PROSITE" id="PS51900"/>
    </source>
</evidence>
<feature type="domain" description="Core-binding (CB)" evidence="4">
    <location>
        <begin position="60"/>
        <end position="149"/>
    </location>
</feature>
<sequence length="531" mass="60410">MLKPIERGAVRVEWRVCWVPSGGIRSQVRGGLLAGWEELMACEDALGVRAGDPIFLAPDYSVDPMLSRYVQSPDFRRHEVETKRNYVTDIALLLSFLWSQGRSWTQATTRDLEDYEHWRRNAIENPQRIGGSKWNRELAAFAGLFTWAVKEGLIRRSPVVTKQVLGRRGEVLTVAAAKAKDARPSNVHWLTPRTWRLWVNVGLRGHTREGVSERGWVGRLEDRNVAFARTVTSSGLRRLEAGSLLTFEVPTFRLAGSRYCHGKVAAAVTRSKKPRTFYVSAGAVGDVETYMESSRAWAIRQAQRHGRYERLRVMRLVIEVTRGLKPVVRWCDRDGVLGEQELNRLTWRERMLLFAEGPEGPEPLWLWLNEQGLPFLPHSWDGVFRTANQWCERVLTPPRHLGWDPHKTYAPYATVHSARHSFALFMLVVLNAVMDRRYGLTPAERRDFRLLYGDPWFMVQGLLGHASRETTVETYLAPVRHLQLQSMLADAAEPQEAPMPDLDGLFARVVRDAEGIQDIDVRMSPGSGGAA</sequence>
<dbReference type="InterPro" id="IPR013762">
    <property type="entry name" value="Integrase-like_cat_sf"/>
</dbReference>
<dbReference type="SUPFAM" id="SSF47823">
    <property type="entry name" value="lambda integrase-like, N-terminal domain"/>
    <property type="match status" value="1"/>
</dbReference>
<organism evidence="5 6">
    <name type="scientific">Streptomyces gamaensis</name>
    <dbReference type="NCBI Taxonomy" id="1763542"/>
    <lineage>
        <taxon>Bacteria</taxon>
        <taxon>Bacillati</taxon>
        <taxon>Actinomycetota</taxon>
        <taxon>Actinomycetes</taxon>
        <taxon>Kitasatosporales</taxon>
        <taxon>Streptomycetaceae</taxon>
        <taxon>Streptomyces</taxon>
    </lineage>
</organism>
<dbReference type="EMBL" id="JBHSPB010000024">
    <property type="protein sequence ID" value="MFC5724161.1"/>
    <property type="molecule type" value="Genomic_DNA"/>
</dbReference>
<accession>A0ABW0Z5R5</accession>
<dbReference type="SUPFAM" id="SSF56349">
    <property type="entry name" value="DNA breaking-rejoining enzymes"/>
    <property type="match status" value="1"/>
</dbReference>
<dbReference type="PROSITE" id="PS51900">
    <property type="entry name" value="CB"/>
    <property type="match status" value="1"/>
</dbReference>
<dbReference type="Gene3D" id="1.10.150.130">
    <property type="match status" value="1"/>
</dbReference>
<dbReference type="RefSeq" id="WP_390320596.1">
    <property type="nucleotide sequence ID" value="NZ_JBHSPB010000024.1"/>
</dbReference>